<comment type="caution">
    <text evidence="4">The sequence shown here is derived from an EMBL/GenBank/DDBJ whole genome shotgun (WGS) entry which is preliminary data.</text>
</comment>
<dbReference type="Gene3D" id="1.10.150.130">
    <property type="match status" value="1"/>
</dbReference>
<organism evidence="4">
    <name type="scientific">mine drainage metagenome</name>
    <dbReference type="NCBI Taxonomy" id="410659"/>
    <lineage>
        <taxon>unclassified sequences</taxon>
        <taxon>metagenomes</taxon>
        <taxon>ecological metagenomes</taxon>
    </lineage>
</organism>
<evidence type="ECO:0000256" key="1">
    <source>
        <dbReference type="ARBA" id="ARBA00023125"/>
    </source>
</evidence>
<dbReference type="PROSITE" id="PS51898">
    <property type="entry name" value="TYR_RECOMBINASE"/>
    <property type="match status" value="1"/>
</dbReference>
<dbReference type="Pfam" id="PF00589">
    <property type="entry name" value="Phage_integrase"/>
    <property type="match status" value="1"/>
</dbReference>
<evidence type="ECO:0000313" key="4">
    <source>
        <dbReference type="EMBL" id="CBH97033.1"/>
    </source>
</evidence>
<sequence>MAYFEQRSNGWSVQVRRKGAPSISRTFDLKTDAEAWAREVEREHQRGNVMAMRNDAGKVTLGEVADIYLVAVVPLRRSHSAGTHIRFAKERFGKFFLANIRSVDVAAWRDELLRAGYAPQSVIHQLNALSALFSHAEKEMSIPLPAGNPAKAIRKPPKTPPRERRLVGLEYDYLMRAAAAAQAPGLHQALVLAVETSARLSELLSMKWKDVDLQRRTVKLRGVGGRVTKNDDPFRVVALSSAAIDALQSLPRRLDGKVFSWCPTPAKVATFQKAWQRCRARALRFYLADCARDGVEPDPEFLDDLHFHDLRHEATSRLFEKNLGIMEVASMTGHKSLASLKRYTHIAAEKLAAKLG</sequence>
<name>E6PQ29_9ZZZZ</name>
<gene>
    <name evidence="4" type="ORF">CARN2_1643</name>
</gene>
<dbReference type="InterPro" id="IPR010998">
    <property type="entry name" value="Integrase_recombinase_N"/>
</dbReference>
<dbReference type="GO" id="GO:0006310">
    <property type="term" value="P:DNA recombination"/>
    <property type="evidence" value="ECO:0007669"/>
    <property type="project" value="UniProtKB-KW"/>
</dbReference>
<dbReference type="InterPro" id="IPR002104">
    <property type="entry name" value="Integrase_catalytic"/>
</dbReference>
<dbReference type="Gene3D" id="1.10.443.10">
    <property type="entry name" value="Intergrase catalytic core"/>
    <property type="match status" value="1"/>
</dbReference>
<reference evidence="4" key="1">
    <citation type="submission" date="2009-10" db="EMBL/GenBank/DDBJ databases">
        <title>Diversity of trophic interactions inside an arsenic-rich microbial ecosystem.</title>
        <authorList>
            <person name="Bertin P.N."/>
            <person name="Heinrich-Salmeron A."/>
            <person name="Pelletier E."/>
            <person name="Goulhen-Chollet F."/>
            <person name="Arsene-Ploetze F."/>
            <person name="Gallien S."/>
            <person name="Calteau A."/>
            <person name="Vallenet D."/>
            <person name="Casiot C."/>
            <person name="Chane-Woon-Ming B."/>
            <person name="Giloteaux L."/>
            <person name="Barakat M."/>
            <person name="Bonnefoy V."/>
            <person name="Bruneel O."/>
            <person name="Chandler M."/>
            <person name="Cleiss J."/>
            <person name="Duran R."/>
            <person name="Elbaz-Poulichet F."/>
            <person name="Fonknechten N."/>
            <person name="Lauga B."/>
            <person name="Mornico D."/>
            <person name="Ortet P."/>
            <person name="Schaeffer C."/>
            <person name="Siguier P."/>
            <person name="Alexander Thil Smith A."/>
            <person name="Van Dorsselaer A."/>
            <person name="Weissenbach J."/>
            <person name="Medigue C."/>
            <person name="Le Paslier D."/>
        </authorList>
    </citation>
    <scope>NUCLEOTIDE SEQUENCE</scope>
</reference>
<dbReference type="InterPro" id="IPR013762">
    <property type="entry name" value="Integrase-like_cat_sf"/>
</dbReference>
<accession>E6PQ29</accession>
<dbReference type="GO" id="GO:0003677">
    <property type="term" value="F:DNA binding"/>
    <property type="evidence" value="ECO:0007669"/>
    <property type="project" value="UniProtKB-KW"/>
</dbReference>
<keyword evidence="1" id="KW-0238">DNA-binding</keyword>
<dbReference type="AlphaFoldDB" id="E6PQ29"/>
<keyword evidence="2" id="KW-0233">DNA recombination</keyword>
<dbReference type="EMBL" id="CABM01000040">
    <property type="protein sequence ID" value="CBH97033.1"/>
    <property type="molecule type" value="Genomic_DNA"/>
</dbReference>
<evidence type="ECO:0000256" key="2">
    <source>
        <dbReference type="ARBA" id="ARBA00023172"/>
    </source>
</evidence>
<dbReference type="SUPFAM" id="SSF56349">
    <property type="entry name" value="DNA breaking-rejoining enzymes"/>
    <property type="match status" value="1"/>
</dbReference>
<dbReference type="PANTHER" id="PTHR30349:SF94">
    <property type="entry name" value="INTEGRASE_RECOMBINASE HI_1414-RELATED"/>
    <property type="match status" value="1"/>
</dbReference>
<dbReference type="PANTHER" id="PTHR30349">
    <property type="entry name" value="PHAGE INTEGRASE-RELATED"/>
    <property type="match status" value="1"/>
</dbReference>
<protein>
    <submittedName>
        <fullName evidence="4">Putative Site-specific recombinase, phage integrase family</fullName>
    </submittedName>
</protein>
<proteinExistence type="predicted"/>
<feature type="domain" description="Tyr recombinase" evidence="3">
    <location>
        <begin position="155"/>
        <end position="356"/>
    </location>
</feature>
<dbReference type="InterPro" id="IPR050090">
    <property type="entry name" value="Tyrosine_recombinase_XerCD"/>
</dbReference>
<dbReference type="CDD" id="cd00796">
    <property type="entry name" value="INT_Rci_Hp1_C"/>
    <property type="match status" value="1"/>
</dbReference>
<dbReference type="InterPro" id="IPR011010">
    <property type="entry name" value="DNA_brk_join_enz"/>
</dbReference>
<evidence type="ECO:0000259" key="3">
    <source>
        <dbReference type="PROSITE" id="PS51898"/>
    </source>
</evidence>
<dbReference type="GO" id="GO:0015074">
    <property type="term" value="P:DNA integration"/>
    <property type="evidence" value="ECO:0007669"/>
    <property type="project" value="InterPro"/>
</dbReference>